<dbReference type="SUPFAM" id="SSF50998">
    <property type="entry name" value="Quinoprotein alcohol dehydrogenase-like"/>
    <property type="match status" value="1"/>
</dbReference>
<dbReference type="InterPro" id="IPR015943">
    <property type="entry name" value="WD40/YVTN_repeat-like_dom_sf"/>
</dbReference>
<evidence type="ECO:0000259" key="4">
    <source>
        <dbReference type="Pfam" id="PF12937"/>
    </source>
</evidence>
<accession>A0AA47P6M8</accession>
<dbReference type="Pfam" id="PF00400">
    <property type="entry name" value="WD40"/>
    <property type="match status" value="2"/>
</dbReference>
<keyword evidence="6" id="KW-1185">Reference proteome</keyword>
<evidence type="ECO:0000256" key="2">
    <source>
        <dbReference type="ARBA" id="ARBA00022737"/>
    </source>
</evidence>
<evidence type="ECO:0000313" key="5">
    <source>
        <dbReference type="EMBL" id="KAK0149478.1"/>
    </source>
</evidence>
<dbReference type="PANTHER" id="PTHR44436:SF1">
    <property type="entry name" value="F-BOX_WD REPEAT-CONTAINING PROTEIN 2"/>
    <property type="match status" value="1"/>
</dbReference>
<dbReference type="Gene3D" id="2.130.10.10">
    <property type="entry name" value="YVTN repeat-like/Quinoprotein amine dehydrogenase"/>
    <property type="match status" value="2"/>
</dbReference>
<dbReference type="InterPro" id="IPR011047">
    <property type="entry name" value="Quinoprotein_ADH-like_sf"/>
</dbReference>
<keyword evidence="1" id="KW-0853">WD repeat</keyword>
<evidence type="ECO:0000313" key="6">
    <source>
        <dbReference type="Proteomes" id="UP001174136"/>
    </source>
</evidence>
<feature type="compositionally biased region" description="Basic and acidic residues" evidence="3">
    <location>
        <begin position="71"/>
        <end position="85"/>
    </location>
</feature>
<dbReference type="InterPro" id="IPR001680">
    <property type="entry name" value="WD40_rpt"/>
</dbReference>
<dbReference type="SMART" id="SM00320">
    <property type="entry name" value="WD40"/>
    <property type="match status" value="3"/>
</dbReference>
<sequence>MASGRLWQMIRCRGARPGILLQMMLAPRATTEDRPLGGHSESPDVRCAAPGRHAHLAAASPSPQHHLAASRRHDTLAASRRHDTHVSPPSGRTDVSVCGVSLVVNTFSDDMDVSHPRVIKDCLIHIFTFLDQTDLITASSVCQDWHEAAETPWLWRRMCLQRWGFCNAAVVGCEHQRPSWKRYCLRRSQLEERMTQGRAGSDFTCKSLRGHTGRVVGLVYLKSTATQFSDVCSGNATICTASTDGTVRAWDVPKGEQLWCSPVQSPLTSMVCDGEHGVVVTVDSTGLVKTWQGQTGVEVASYATGSPHCSLLQCNINNRSFLSVGTNQGFVSTLVGPALSLSSRLAVCDSFPVNLLLLSPDKKWVLAASKDNANFSPKCTPFFDGSTPRLLSSSPRFPSDVDIVIYAESLTSVSEEEEEEEQDEPRCQCLPVTACQAAVFMATRPARLATIHPLDHRSADKALTVLDVNMKKTKYKSEIQVQQVASSTLTLKCRASEILLEAKDSSTLVVAADLELWLYSLQGVCLASFKNHTEPISSISVDSFRVVTASRDLSLRVLTWRKDGDNGLSLENRYHLLGGSHTMSRGFTHVACDYSSIVASAEGRDGKDVLKVYTFTS</sequence>
<proteinExistence type="predicted"/>
<name>A0AA47P6M8_MERPO</name>
<dbReference type="Gene3D" id="1.20.1280.50">
    <property type="match status" value="1"/>
</dbReference>
<feature type="region of interest" description="Disordered" evidence="3">
    <location>
        <begin position="58"/>
        <end position="92"/>
    </location>
</feature>
<dbReference type="InterPro" id="IPR036047">
    <property type="entry name" value="F-box-like_dom_sf"/>
</dbReference>
<dbReference type="Proteomes" id="UP001174136">
    <property type="component" value="Unassembled WGS sequence"/>
</dbReference>
<dbReference type="EMBL" id="JAOPHQ010001749">
    <property type="protein sequence ID" value="KAK0149478.1"/>
    <property type="molecule type" value="Genomic_DNA"/>
</dbReference>
<gene>
    <name evidence="5" type="primary">FBXW12</name>
    <name evidence="5" type="ORF">N1851_009794</name>
</gene>
<protein>
    <submittedName>
        <fullName evidence="5">F-box/WD repeat-containing protein 12</fullName>
    </submittedName>
</protein>
<reference evidence="5" key="1">
    <citation type="journal article" date="2023" name="Front. Mar. Sci.">
        <title>A new Merluccius polli reference genome to investigate the effects of global change in West African waters.</title>
        <authorList>
            <person name="Mateo J.L."/>
            <person name="Blanco-Fernandez C."/>
            <person name="Garcia-Vazquez E."/>
            <person name="Machado-Schiaffino G."/>
        </authorList>
    </citation>
    <scope>NUCLEOTIDE SEQUENCE</scope>
    <source>
        <strain evidence="5">C29</strain>
        <tissue evidence="5">Fin</tissue>
    </source>
</reference>
<dbReference type="Pfam" id="PF12937">
    <property type="entry name" value="F-box-like"/>
    <property type="match status" value="1"/>
</dbReference>
<dbReference type="InterPro" id="IPR042627">
    <property type="entry name" value="FBXW2"/>
</dbReference>
<evidence type="ECO:0000256" key="3">
    <source>
        <dbReference type="SAM" id="MobiDB-lite"/>
    </source>
</evidence>
<dbReference type="AlphaFoldDB" id="A0AA47P6M8"/>
<dbReference type="PANTHER" id="PTHR44436">
    <property type="entry name" value="F-BOX/WD REPEAT-CONTAINING PROTEIN 2"/>
    <property type="match status" value="1"/>
</dbReference>
<dbReference type="SUPFAM" id="SSF81383">
    <property type="entry name" value="F-box domain"/>
    <property type="match status" value="1"/>
</dbReference>
<comment type="caution">
    <text evidence="5">The sequence shown here is derived from an EMBL/GenBank/DDBJ whole genome shotgun (WGS) entry which is preliminary data.</text>
</comment>
<keyword evidence="2" id="KW-0677">Repeat</keyword>
<evidence type="ECO:0000256" key="1">
    <source>
        <dbReference type="ARBA" id="ARBA00022574"/>
    </source>
</evidence>
<feature type="domain" description="F-box" evidence="4">
    <location>
        <begin position="121"/>
        <end position="161"/>
    </location>
</feature>
<organism evidence="5 6">
    <name type="scientific">Merluccius polli</name>
    <name type="common">Benguela hake</name>
    <name type="synonym">Merluccius cadenati</name>
    <dbReference type="NCBI Taxonomy" id="89951"/>
    <lineage>
        <taxon>Eukaryota</taxon>
        <taxon>Metazoa</taxon>
        <taxon>Chordata</taxon>
        <taxon>Craniata</taxon>
        <taxon>Vertebrata</taxon>
        <taxon>Euteleostomi</taxon>
        <taxon>Actinopterygii</taxon>
        <taxon>Neopterygii</taxon>
        <taxon>Teleostei</taxon>
        <taxon>Neoteleostei</taxon>
        <taxon>Acanthomorphata</taxon>
        <taxon>Zeiogadaria</taxon>
        <taxon>Gadariae</taxon>
        <taxon>Gadiformes</taxon>
        <taxon>Gadoidei</taxon>
        <taxon>Merlucciidae</taxon>
        <taxon>Merluccius</taxon>
    </lineage>
</organism>
<dbReference type="InterPro" id="IPR001810">
    <property type="entry name" value="F-box_dom"/>
</dbReference>